<organism evidence="1 2">
    <name type="scientific">Ditylenchus dipsaci</name>
    <dbReference type="NCBI Taxonomy" id="166011"/>
    <lineage>
        <taxon>Eukaryota</taxon>
        <taxon>Metazoa</taxon>
        <taxon>Ecdysozoa</taxon>
        <taxon>Nematoda</taxon>
        <taxon>Chromadorea</taxon>
        <taxon>Rhabditida</taxon>
        <taxon>Tylenchina</taxon>
        <taxon>Tylenchomorpha</taxon>
        <taxon>Sphaerularioidea</taxon>
        <taxon>Anguinidae</taxon>
        <taxon>Anguininae</taxon>
        <taxon>Ditylenchus</taxon>
    </lineage>
</organism>
<keyword evidence="1" id="KW-1185">Reference proteome</keyword>
<dbReference type="PROSITE" id="PS00175">
    <property type="entry name" value="PG_MUTASE"/>
    <property type="match status" value="1"/>
</dbReference>
<dbReference type="GO" id="GO:0016791">
    <property type="term" value="F:phosphatase activity"/>
    <property type="evidence" value="ECO:0007669"/>
    <property type="project" value="UniProtKB-ARBA"/>
</dbReference>
<sequence>MELFLVLANLYNFAQILPIDEQNLPSLDKIKGLTIIELFNGNMVRHIWIVRHGERVDNVDPDWKDIAPRGAWDDPPLTSRGLCQAREVGIRLAKFKHHEPIDYIFSSPFTRCLQTTTNIIEAIRDESVKEAGGNQEAAESLPKIFVEPGFGEAMNVSQFPPGYVDIKELELLYPDIDANYKPCITKDELKPETTSVCCFERVKHTLNWAIENYSGNILIVSHGSPISGCHAALTGEFKYVGQCTISKYSVSDCDNQLINNDIDDPNSLPSREVKKVEEIVQLEDKKLIPLENSETELKHKSQRRRSSLCKAMKLTNDKDKHRKLIFKCLLIGDSSHLSDRKNLRDVIKISAVDKAMLDKQLCK</sequence>
<dbReference type="CDD" id="cd07067">
    <property type="entry name" value="HP_PGM_like"/>
    <property type="match status" value="1"/>
</dbReference>
<dbReference type="SMART" id="SM00855">
    <property type="entry name" value="PGAM"/>
    <property type="match status" value="1"/>
</dbReference>
<dbReference type="PANTHER" id="PTHR16469">
    <property type="entry name" value="UBIQUITIN-ASSOCIATED AND SH3 DOMAIN-CONTAINING BA-RELATED"/>
    <property type="match status" value="1"/>
</dbReference>
<evidence type="ECO:0000313" key="2">
    <source>
        <dbReference type="WBParaSite" id="jg13672"/>
    </source>
</evidence>
<dbReference type="InterPro" id="IPR013078">
    <property type="entry name" value="His_Pase_superF_clade-1"/>
</dbReference>
<name>A0A915CYP1_9BILA</name>
<proteinExistence type="predicted"/>
<dbReference type="InterPro" id="IPR051710">
    <property type="entry name" value="Phosphatase_SH3-domain"/>
</dbReference>
<dbReference type="InterPro" id="IPR001345">
    <property type="entry name" value="PG/BPGM_mutase_AS"/>
</dbReference>
<dbReference type="InterPro" id="IPR029033">
    <property type="entry name" value="His_PPase_superfam"/>
</dbReference>
<dbReference type="Proteomes" id="UP000887574">
    <property type="component" value="Unplaced"/>
</dbReference>
<evidence type="ECO:0000313" key="1">
    <source>
        <dbReference type="Proteomes" id="UP000887574"/>
    </source>
</evidence>
<protein>
    <submittedName>
        <fullName evidence="2">Phosphoglycerate mutase</fullName>
    </submittedName>
</protein>
<reference evidence="2" key="1">
    <citation type="submission" date="2022-11" db="UniProtKB">
        <authorList>
            <consortium name="WormBaseParasite"/>
        </authorList>
    </citation>
    <scope>IDENTIFICATION</scope>
</reference>
<dbReference type="Pfam" id="PF00300">
    <property type="entry name" value="His_Phos_1"/>
    <property type="match status" value="1"/>
</dbReference>
<dbReference type="SUPFAM" id="SSF53254">
    <property type="entry name" value="Phosphoglycerate mutase-like"/>
    <property type="match status" value="1"/>
</dbReference>
<dbReference type="Gene3D" id="3.40.50.1240">
    <property type="entry name" value="Phosphoglycerate mutase-like"/>
    <property type="match status" value="1"/>
</dbReference>
<accession>A0A915CYP1</accession>
<dbReference type="PANTHER" id="PTHR16469:SF27">
    <property type="entry name" value="UBIQUITIN-ASSOCIATED AND SH3 DOMAIN-CONTAINING BA-RELATED"/>
    <property type="match status" value="1"/>
</dbReference>
<dbReference type="AlphaFoldDB" id="A0A915CYP1"/>
<dbReference type="WBParaSite" id="jg13672">
    <property type="protein sequence ID" value="jg13672"/>
    <property type="gene ID" value="jg13672"/>
</dbReference>